<sequence>MSFKDKFLEKSDRYNFYKKNYELYKEEHDARNLEKVADSFCNNKLVNFAYHEDFPTKLNDLLKNLPTESRNILLHIYLRAIAANMQRKGTLFTDEELKLQKKHQEFRKNNVKKNEICGYKFTTNTFNVHCFMNDFLTDKDKEFLKNKDIIDAGAYIGDSSIPFSKLTQKNVYAFEPFEDSYKNLVENIKLNNIKNIVPVNLSLSDKIGEENLYLAGDNIQGITNDSTMRKYDKVLKAKTMTIDEYVEKNNLDVGFIKVDVEGAEQKLIKGALNTIKTQKPIMFLSIYHNVNDFFEIKPLIESLNLGYTFKVSKERPETFIGDTILECRCED</sequence>
<evidence type="ECO:0000313" key="2">
    <source>
        <dbReference type="EMBL" id="KZX10218.1"/>
    </source>
</evidence>
<comment type="caution">
    <text evidence="2">The sequence shown here is derived from an EMBL/GenBank/DDBJ whole genome shotgun (WGS) entry which is preliminary data.</text>
</comment>
<feature type="domain" description="Methyltransferase FkbM" evidence="1">
    <location>
        <begin position="151"/>
        <end position="307"/>
    </location>
</feature>
<dbReference type="Gene3D" id="3.40.50.150">
    <property type="entry name" value="Vaccinia Virus protein VP39"/>
    <property type="match status" value="1"/>
</dbReference>
<dbReference type="Proteomes" id="UP000077428">
    <property type="component" value="Unassembled WGS sequence"/>
</dbReference>
<name>A0A165Z3X5_METOA</name>
<dbReference type="PANTHER" id="PTHR34203">
    <property type="entry name" value="METHYLTRANSFERASE, FKBM FAMILY PROTEIN"/>
    <property type="match status" value="1"/>
</dbReference>
<dbReference type="Pfam" id="PF05050">
    <property type="entry name" value="Methyltransf_21"/>
    <property type="match status" value="1"/>
</dbReference>
<protein>
    <recommendedName>
        <fullName evidence="1">Methyltransferase FkbM domain-containing protein</fullName>
    </recommendedName>
</protein>
<gene>
    <name evidence="2" type="ORF">MBORA_19330</name>
</gene>
<accession>A0A165Z3X5</accession>
<dbReference type="OrthoDB" id="25645at2157"/>
<dbReference type="NCBIfam" id="TIGR01444">
    <property type="entry name" value="fkbM_fam"/>
    <property type="match status" value="1"/>
</dbReference>
<evidence type="ECO:0000313" key="3">
    <source>
        <dbReference type="Proteomes" id="UP000077428"/>
    </source>
</evidence>
<dbReference type="InterPro" id="IPR029063">
    <property type="entry name" value="SAM-dependent_MTases_sf"/>
</dbReference>
<keyword evidence="3" id="KW-1185">Reference proteome</keyword>
<organism evidence="2 3">
    <name type="scientific">Methanobrevibacter oralis</name>
    <dbReference type="NCBI Taxonomy" id="66851"/>
    <lineage>
        <taxon>Archaea</taxon>
        <taxon>Methanobacteriati</taxon>
        <taxon>Methanobacteriota</taxon>
        <taxon>Methanomada group</taxon>
        <taxon>Methanobacteria</taxon>
        <taxon>Methanobacteriales</taxon>
        <taxon>Methanobacteriaceae</taxon>
        <taxon>Methanobrevibacter</taxon>
    </lineage>
</organism>
<dbReference type="STRING" id="66851.MBORA_19330"/>
<dbReference type="InterPro" id="IPR052514">
    <property type="entry name" value="SAM-dependent_MTase"/>
</dbReference>
<dbReference type="AlphaFoldDB" id="A0A165Z3X5"/>
<dbReference type="PANTHER" id="PTHR34203:SF15">
    <property type="entry name" value="SLL1173 PROTEIN"/>
    <property type="match status" value="1"/>
</dbReference>
<dbReference type="RefSeq" id="WP_042691608.1">
    <property type="nucleotide sequence ID" value="NZ_CABMAB010000002.1"/>
</dbReference>
<evidence type="ECO:0000259" key="1">
    <source>
        <dbReference type="Pfam" id="PF05050"/>
    </source>
</evidence>
<dbReference type="EMBL" id="LWMU01000125">
    <property type="protein sequence ID" value="KZX10218.1"/>
    <property type="molecule type" value="Genomic_DNA"/>
</dbReference>
<reference evidence="3" key="1">
    <citation type="journal article" date="2016" name="Genome Announc.">
        <title>Draft Genome Sequences of Methanobrevibacter curvatus DSM11111, Methanobrevibacter cuticularis DSM11139, Methanobrevibacter filiformis DSM11501, and Methanobrevibacter oralis DSM7256.</title>
        <authorList>
            <person name="Poehlein A."/>
            <person name="Seedorf H."/>
        </authorList>
    </citation>
    <scope>NUCLEOTIDE SEQUENCE [LARGE SCALE GENOMIC DNA]</scope>
    <source>
        <strain evidence="3">DSM 7256 / JCM 30027 / ZR</strain>
    </source>
</reference>
<dbReference type="SUPFAM" id="SSF53335">
    <property type="entry name" value="S-adenosyl-L-methionine-dependent methyltransferases"/>
    <property type="match status" value="1"/>
</dbReference>
<dbReference type="InterPro" id="IPR006342">
    <property type="entry name" value="FkbM_mtfrase"/>
</dbReference>
<proteinExistence type="predicted"/>
<dbReference type="PATRIC" id="fig|66851.6.peg.2118"/>